<comment type="caution">
    <text evidence="1">The sequence shown here is derived from an EMBL/GenBank/DDBJ whole genome shotgun (WGS) entry which is preliminary data.</text>
</comment>
<gene>
    <name evidence="1" type="ORF">J2Z76_002406</name>
</gene>
<reference evidence="1 2" key="1">
    <citation type="submission" date="2021-03" db="EMBL/GenBank/DDBJ databases">
        <title>Genomic Encyclopedia of Type Strains, Phase IV (KMG-IV): sequencing the most valuable type-strain genomes for metagenomic binning, comparative biology and taxonomic classification.</title>
        <authorList>
            <person name="Goeker M."/>
        </authorList>
    </citation>
    <scope>NUCLEOTIDE SEQUENCE [LARGE SCALE GENOMIC DNA]</scope>
    <source>
        <strain evidence="1 2">DSM 24004</strain>
    </source>
</reference>
<dbReference type="Proteomes" id="UP001519342">
    <property type="component" value="Unassembled WGS sequence"/>
</dbReference>
<sequence>MNTHGNKIFYLKNIANSIKSQDTEDSVDDIYRSIENARKEWEDAKNIFENVTNPDLIDYAIHKVDATEKRYTYLLKQIKSGNIY</sequence>
<evidence type="ECO:0000313" key="2">
    <source>
        <dbReference type="Proteomes" id="UP001519342"/>
    </source>
</evidence>
<evidence type="ECO:0000313" key="1">
    <source>
        <dbReference type="EMBL" id="MBP1926537.1"/>
    </source>
</evidence>
<dbReference type="EMBL" id="JAGGKS010000007">
    <property type="protein sequence ID" value="MBP1926537.1"/>
    <property type="molecule type" value="Genomic_DNA"/>
</dbReference>
<proteinExistence type="predicted"/>
<name>A0ABS4GFW4_9FIRM</name>
<dbReference type="RefSeq" id="WP_209512274.1">
    <property type="nucleotide sequence ID" value="NZ_JAGGKS010000007.1"/>
</dbReference>
<protein>
    <submittedName>
        <fullName evidence="1">Protein subunit release factor A</fullName>
    </submittedName>
</protein>
<dbReference type="InterPro" id="IPR019644">
    <property type="entry name" value="DUF2508"/>
</dbReference>
<accession>A0ABS4GFW4</accession>
<keyword evidence="2" id="KW-1185">Reference proteome</keyword>
<dbReference type="Pfam" id="PF10704">
    <property type="entry name" value="DUF2508"/>
    <property type="match status" value="1"/>
</dbReference>
<organism evidence="1 2">
    <name type="scientific">Sedimentibacter acidaminivorans</name>
    <dbReference type="NCBI Taxonomy" id="913099"/>
    <lineage>
        <taxon>Bacteria</taxon>
        <taxon>Bacillati</taxon>
        <taxon>Bacillota</taxon>
        <taxon>Tissierellia</taxon>
        <taxon>Sedimentibacter</taxon>
    </lineage>
</organism>